<evidence type="ECO:0000256" key="3">
    <source>
        <dbReference type="ARBA" id="ARBA00022989"/>
    </source>
</evidence>
<feature type="transmembrane region" description="Helical" evidence="5">
    <location>
        <begin position="114"/>
        <end position="130"/>
    </location>
</feature>
<dbReference type="EMBL" id="BMLK01000020">
    <property type="protein sequence ID" value="GGN57703.1"/>
    <property type="molecule type" value="Genomic_DNA"/>
</dbReference>
<evidence type="ECO:0000259" key="6">
    <source>
        <dbReference type="Pfam" id="PF04932"/>
    </source>
</evidence>
<keyword evidence="8" id="KW-1185">Reference proteome</keyword>
<evidence type="ECO:0000256" key="2">
    <source>
        <dbReference type="ARBA" id="ARBA00022692"/>
    </source>
</evidence>
<keyword evidence="2 5" id="KW-0812">Transmembrane</keyword>
<feature type="transmembrane region" description="Helical" evidence="5">
    <location>
        <begin position="263"/>
        <end position="280"/>
    </location>
</feature>
<gene>
    <name evidence="7" type="ORF">GCM10011349_36520</name>
</gene>
<dbReference type="InterPro" id="IPR051533">
    <property type="entry name" value="WaaL-like"/>
</dbReference>
<name>A0ABQ2JXX6_9SPHN</name>
<comment type="subcellular location">
    <subcellularLocation>
        <location evidence="1">Membrane</location>
        <topology evidence="1">Multi-pass membrane protein</topology>
    </subcellularLocation>
</comment>
<feature type="transmembrane region" description="Helical" evidence="5">
    <location>
        <begin position="12"/>
        <end position="39"/>
    </location>
</feature>
<dbReference type="InterPro" id="IPR007016">
    <property type="entry name" value="O-antigen_ligase-rel_domated"/>
</dbReference>
<accession>A0ABQ2JXX6</accession>
<dbReference type="Proteomes" id="UP000605099">
    <property type="component" value="Unassembled WGS sequence"/>
</dbReference>
<dbReference type="PANTHER" id="PTHR37422">
    <property type="entry name" value="TEICHURONIC ACID BIOSYNTHESIS PROTEIN TUAE"/>
    <property type="match status" value="1"/>
</dbReference>
<protein>
    <recommendedName>
        <fullName evidence="6">O-antigen ligase-related domain-containing protein</fullName>
    </recommendedName>
</protein>
<reference evidence="8" key="1">
    <citation type="journal article" date="2019" name="Int. J. Syst. Evol. Microbiol.">
        <title>The Global Catalogue of Microorganisms (GCM) 10K type strain sequencing project: providing services to taxonomists for standard genome sequencing and annotation.</title>
        <authorList>
            <consortium name="The Broad Institute Genomics Platform"/>
            <consortium name="The Broad Institute Genome Sequencing Center for Infectious Disease"/>
            <person name="Wu L."/>
            <person name="Ma J."/>
        </authorList>
    </citation>
    <scope>NUCLEOTIDE SEQUENCE [LARGE SCALE GENOMIC DNA]</scope>
    <source>
        <strain evidence="8">CGMCC 1.6784</strain>
    </source>
</reference>
<keyword evidence="3 5" id="KW-1133">Transmembrane helix</keyword>
<evidence type="ECO:0000256" key="1">
    <source>
        <dbReference type="ARBA" id="ARBA00004141"/>
    </source>
</evidence>
<dbReference type="Pfam" id="PF04932">
    <property type="entry name" value="Wzy_C"/>
    <property type="match status" value="1"/>
</dbReference>
<feature type="transmembrane region" description="Helical" evidence="5">
    <location>
        <begin position="286"/>
        <end position="306"/>
    </location>
</feature>
<evidence type="ECO:0000313" key="8">
    <source>
        <dbReference type="Proteomes" id="UP000605099"/>
    </source>
</evidence>
<comment type="caution">
    <text evidence="7">The sequence shown here is derived from an EMBL/GenBank/DDBJ whole genome shotgun (WGS) entry which is preliminary data.</text>
</comment>
<evidence type="ECO:0000256" key="4">
    <source>
        <dbReference type="ARBA" id="ARBA00023136"/>
    </source>
</evidence>
<feature type="transmembrane region" description="Helical" evidence="5">
    <location>
        <begin position="231"/>
        <end position="251"/>
    </location>
</feature>
<proteinExistence type="predicted"/>
<dbReference type="PANTHER" id="PTHR37422:SF13">
    <property type="entry name" value="LIPOPOLYSACCHARIDE BIOSYNTHESIS PROTEIN PA4999-RELATED"/>
    <property type="match status" value="1"/>
</dbReference>
<feature type="domain" description="O-antigen ligase-related" evidence="6">
    <location>
        <begin position="99"/>
        <end position="238"/>
    </location>
</feature>
<keyword evidence="4 5" id="KW-0472">Membrane</keyword>
<organism evidence="7 8">
    <name type="scientific">Novosphingobium indicum</name>
    <dbReference type="NCBI Taxonomy" id="462949"/>
    <lineage>
        <taxon>Bacteria</taxon>
        <taxon>Pseudomonadati</taxon>
        <taxon>Pseudomonadota</taxon>
        <taxon>Alphaproteobacteria</taxon>
        <taxon>Sphingomonadales</taxon>
        <taxon>Sphingomonadaceae</taxon>
        <taxon>Novosphingobium</taxon>
    </lineage>
</organism>
<sequence length="334" mass="36139">MVLPQTFFERRGYFNFFIWCVIFVGAVVGATGILGSLGLNSLFGLPMFNKYGYARYASFPASSGILDYPETLGAQMALSFICALYMMVRSKPTPLLVLSTLLIAGGLITSQGRAAILGALVGIGAVVFAMRSRIPAAALVAIVVLLVLSPIYALNLISLLPGAGSYLRAETGLSGREGVWNFALFYIGEHPLRGYGFQSSNMYTAMHGDFLRRHGFPAAGASFHNTFLTRAFENGILVSGAYIGVLLTALYRAGGLVRRSQEAALTFAMLVVVISISTFRDINIGGMRQIVIYSAVFIGAALQLPVRYTRLREKTSSYSRQRTDRLPATSQYSG</sequence>
<evidence type="ECO:0000313" key="7">
    <source>
        <dbReference type="EMBL" id="GGN57703.1"/>
    </source>
</evidence>
<evidence type="ECO:0000256" key="5">
    <source>
        <dbReference type="SAM" id="Phobius"/>
    </source>
</evidence>
<feature type="transmembrane region" description="Helical" evidence="5">
    <location>
        <begin position="137"/>
        <end position="160"/>
    </location>
</feature>